<dbReference type="EMBL" id="LKEU01000037">
    <property type="protein sequence ID" value="OFV69706.1"/>
    <property type="molecule type" value="Genomic_DNA"/>
</dbReference>
<sequence length="266" mass="29052">MSIPLFLKNIKNNTLLLLVFAALMSIYLAVIIYIYDPNGIGAMVDMMSILPTKLVNALGFGTIDSGLTGFIASLFYGFLIYLFPMVYCIILANRLVAKWVYEGSFTSLLCTPNSRIKIIVTQGIYLLASIGVLFTILFLVGYGMSEHFFPGMLDVKVFLKLNLGACLMTMTIGMFCFFFSCLFNSTKPALFFGALIPVGFFILNTLSKLSERTAFLGKFSLYNAFDGLAIVTGQSSISLISGGFAVFIGLLFAAAVGVFSLKRLPV</sequence>
<dbReference type="AlphaFoldDB" id="A0A1F2PG75"/>
<organism evidence="2 5">
    <name type="scientific">Acetobacterium wieringae</name>
    <dbReference type="NCBI Taxonomy" id="52694"/>
    <lineage>
        <taxon>Bacteria</taxon>
        <taxon>Bacillati</taxon>
        <taxon>Bacillota</taxon>
        <taxon>Clostridia</taxon>
        <taxon>Eubacteriales</taxon>
        <taxon>Eubacteriaceae</taxon>
        <taxon>Acetobacterium</taxon>
    </lineage>
</organism>
<evidence type="ECO:0000313" key="2">
    <source>
        <dbReference type="EMBL" id="OFV69706.1"/>
    </source>
</evidence>
<name>A0A1F2PG75_9FIRM</name>
<evidence type="ECO:0000313" key="5">
    <source>
        <dbReference type="Proteomes" id="UP000176244"/>
    </source>
</evidence>
<gene>
    <name evidence="2" type="ORF">ACWI_28440</name>
    <name evidence="3" type="ORF">FXB42_10935</name>
    <name evidence="4" type="ORF">LNN31_07240</name>
</gene>
<feature type="transmembrane region" description="Helical" evidence="1">
    <location>
        <begin position="124"/>
        <end position="145"/>
    </location>
</feature>
<evidence type="ECO:0000313" key="3">
    <source>
        <dbReference type="EMBL" id="TYC84838.1"/>
    </source>
</evidence>
<evidence type="ECO:0000256" key="1">
    <source>
        <dbReference type="SAM" id="Phobius"/>
    </source>
</evidence>
<dbReference type="Proteomes" id="UP001163550">
    <property type="component" value="Chromosome"/>
</dbReference>
<dbReference type="Proteomes" id="UP000322619">
    <property type="component" value="Unassembled WGS sequence"/>
</dbReference>
<feature type="transmembrane region" description="Helical" evidence="1">
    <location>
        <begin position="237"/>
        <end position="261"/>
    </location>
</feature>
<evidence type="ECO:0000313" key="4">
    <source>
        <dbReference type="EMBL" id="UYO64201.1"/>
    </source>
</evidence>
<dbReference type="EMBL" id="VSLA01000024">
    <property type="protein sequence ID" value="TYC84838.1"/>
    <property type="molecule type" value="Genomic_DNA"/>
</dbReference>
<dbReference type="STRING" id="52694.ACWI_28440"/>
<proteinExistence type="predicted"/>
<dbReference type="EMBL" id="CP087994">
    <property type="protein sequence ID" value="UYO64201.1"/>
    <property type="molecule type" value="Genomic_DNA"/>
</dbReference>
<feature type="transmembrane region" description="Helical" evidence="1">
    <location>
        <begin position="157"/>
        <end position="182"/>
    </location>
</feature>
<keyword evidence="1" id="KW-0812">Transmembrane</keyword>
<reference evidence="4" key="3">
    <citation type="submission" date="2021-11" db="EMBL/GenBank/DDBJ databases">
        <title>Isoprene-degrading acetogen.</title>
        <authorList>
            <person name="Yang Y."/>
            <person name="Jin H."/>
            <person name="Yan J."/>
        </authorList>
    </citation>
    <scope>NUCLEOTIDE SEQUENCE</scope>
    <source>
        <strain evidence="4">Berkeley</strain>
    </source>
</reference>
<keyword evidence="7" id="KW-1185">Reference proteome</keyword>
<evidence type="ECO:0000313" key="6">
    <source>
        <dbReference type="Proteomes" id="UP000322619"/>
    </source>
</evidence>
<feature type="transmembrane region" description="Helical" evidence="1">
    <location>
        <begin position="189"/>
        <end position="207"/>
    </location>
</feature>
<feature type="transmembrane region" description="Helical" evidence="1">
    <location>
        <begin position="15"/>
        <end position="35"/>
    </location>
</feature>
<evidence type="ECO:0000313" key="7">
    <source>
        <dbReference type="Proteomes" id="UP001163550"/>
    </source>
</evidence>
<dbReference type="OrthoDB" id="66636at2"/>
<dbReference type="Proteomes" id="UP000176244">
    <property type="component" value="Unassembled WGS sequence"/>
</dbReference>
<dbReference type="RefSeq" id="WP_070372105.1">
    <property type="nucleotide sequence ID" value="NZ_CABIIK010000007.1"/>
</dbReference>
<reference evidence="2 5" key="1">
    <citation type="submission" date="2015-09" db="EMBL/GenBank/DDBJ databases">
        <title>Genome sequence of Acetobacterium wieringae DSM 1911.</title>
        <authorList>
            <person name="Poehlein A."/>
            <person name="Bengelsdorf F.R."/>
            <person name="Schiel-Bengelsdorf B."/>
            <person name="Duerre P."/>
            <person name="Daniel R."/>
        </authorList>
    </citation>
    <scope>NUCLEOTIDE SEQUENCE [LARGE SCALE GENOMIC DNA]</scope>
    <source>
        <strain evidence="2 5">DSM 1911</strain>
    </source>
</reference>
<keyword evidence="1" id="KW-0472">Membrane</keyword>
<accession>A0A1F2PG75</accession>
<protein>
    <submittedName>
        <fullName evidence="2">ABC-2 family transporter protein</fullName>
    </submittedName>
</protein>
<keyword evidence="1" id="KW-1133">Transmembrane helix</keyword>
<reference evidence="3 6" key="2">
    <citation type="submission" date="2019-08" db="EMBL/GenBank/DDBJ databases">
        <title>Isolation and enrichment of carboxydotrophic bacteria from anaerobic sludge for the production of bio-based chemicals from syngas.</title>
        <authorList>
            <person name="Antares A.L."/>
            <person name="Moreira J."/>
            <person name="Diender M."/>
            <person name="Parshina S.N."/>
            <person name="Stams A.J.M."/>
            <person name="Alves M."/>
            <person name="Alves J.I."/>
            <person name="Sousa D.Z."/>
        </authorList>
    </citation>
    <scope>NUCLEOTIDE SEQUENCE [LARGE SCALE GENOMIC DNA]</scope>
    <source>
        <strain evidence="3 6">JM</strain>
    </source>
</reference>
<feature type="transmembrane region" description="Helical" evidence="1">
    <location>
        <begin position="70"/>
        <end position="92"/>
    </location>
</feature>